<evidence type="ECO:0000256" key="5">
    <source>
        <dbReference type="ARBA" id="ARBA00022759"/>
    </source>
</evidence>
<dbReference type="Gene3D" id="3.30.2310.20">
    <property type="entry name" value="RelE-like"/>
    <property type="match status" value="1"/>
</dbReference>
<accession>B3PCR8</accession>
<evidence type="ECO:0000313" key="11">
    <source>
        <dbReference type="EMBL" id="ACE84826.1"/>
    </source>
</evidence>
<dbReference type="RefSeq" id="WP_012488559.1">
    <property type="nucleotide sequence ID" value="NC_010995.1"/>
</dbReference>
<evidence type="ECO:0000313" key="12">
    <source>
        <dbReference type="Proteomes" id="UP000001036"/>
    </source>
</evidence>
<name>B3PCR8_CELJU</name>
<evidence type="ECO:0000256" key="10">
    <source>
        <dbReference type="ARBA" id="ARBA00080029"/>
    </source>
</evidence>
<evidence type="ECO:0000256" key="8">
    <source>
        <dbReference type="ARBA" id="ARBA00030388"/>
    </source>
</evidence>
<protein>
    <recommendedName>
        <fullName evidence="2">Toxin YoeB</fullName>
    </recommendedName>
    <alternativeName>
        <fullName evidence="10">Putative endoribonuclease YoeB</fullName>
    </alternativeName>
    <alternativeName>
        <fullName evidence="8 9">Putative mRNA interferase YoeB</fullName>
    </alternativeName>
</protein>
<dbReference type="HOGENOM" id="CLU_169492_2_2_6"/>
<dbReference type="GO" id="GO:0004519">
    <property type="term" value="F:endonuclease activity"/>
    <property type="evidence" value="ECO:0007669"/>
    <property type="project" value="UniProtKB-KW"/>
</dbReference>
<proteinExistence type="inferred from homology"/>
<evidence type="ECO:0000256" key="6">
    <source>
        <dbReference type="ARBA" id="ARBA00022801"/>
    </source>
</evidence>
<evidence type="ECO:0000256" key="2">
    <source>
        <dbReference type="ARBA" id="ARBA00017742"/>
    </source>
</evidence>
<evidence type="ECO:0000256" key="3">
    <source>
        <dbReference type="ARBA" id="ARBA00022649"/>
    </source>
</evidence>
<organism evidence="11 12">
    <name type="scientific">Cellvibrio japonicus (strain Ueda107)</name>
    <name type="common">Pseudomonas fluorescens subsp. cellulosa</name>
    <dbReference type="NCBI Taxonomy" id="498211"/>
    <lineage>
        <taxon>Bacteria</taxon>
        <taxon>Pseudomonadati</taxon>
        <taxon>Pseudomonadota</taxon>
        <taxon>Gammaproteobacteria</taxon>
        <taxon>Cellvibrionales</taxon>
        <taxon>Cellvibrionaceae</taxon>
        <taxon>Cellvibrio</taxon>
    </lineage>
</organism>
<dbReference type="InterPro" id="IPR009614">
    <property type="entry name" value="YoeB_toxin"/>
</dbReference>
<dbReference type="AlphaFoldDB" id="B3PCR8"/>
<evidence type="ECO:0000256" key="4">
    <source>
        <dbReference type="ARBA" id="ARBA00022722"/>
    </source>
</evidence>
<keyword evidence="3" id="KW-1277">Toxin-antitoxin system</keyword>
<dbReference type="KEGG" id="cja:CJA_2979"/>
<keyword evidence="12" id="KW-1185">Reference proteome</keyword>
<dbReference type="Proteomes" id="UP000001036">
    <property type="component" value="Chromosome"/>
</dbReference>
<dbReference type="InterPro" id="IPR035093">
    <property type="entry name" value="RelE/ParE_toxin_dom_sf"/>
</dbReference>
<keyword evidence="7" id="KW-0694">RNA-binding</keyword>
<dbReference type="Pfam" id="PF06769">
    <property type="entry name" value="YoeB_toxin"/>
    <property type="match status" value="1"/>
</dbReference>
<evidence type="ECO:0000256" key="7">
    <source>
        <dbReference type="ARBA" id="ARBA00022884"/>
    </source>
</evidence>
<dbReference type="SUPFAM" id="SSF143011">
    <property type="entry name" value="RelE-like"/>
    <property type="match status" value="1"/>
</dbReference>
<comment type="similarity">
    <text evidence="1">Belongs to the YoeB family.</text>
</comment>
<dbReference type="OrthoDB" id="9801102at2"/>
<keyword evidence="4" id="KW-0540">Nuclease</keyword>
<dbReference type="EMBL" id="CP000934">
    <property type="protein sequence ID" value="ACE84826.1"/>
    <property type="molecule type" value="Genomic_DNA"/>
</dbReference>
<dbReference type="GO" id="GO:0003723">
    <property type="term" value="F:RNA binding"/>
    <property type="evidence" value="ECO:0007669"/>
    <property type="project" value="UniProtKB-KW"/>
</dbReference>
<dbReference type="PANTHER" id="PTHR38039">
    <property type="entry name" value="TOXIN YOEB"/>
    <property type="match status" value="1"/>
</dbReference>
<dbReference type="STRING" id="498211.CJA_2979"/>
<dbReference type="NCBIfam" id="TIGR02116">
    <property type="entry name" value="toxin_Txe_YoeB"/>
    <property type="match status" value="1"/>
</dbReference>
<keyword evidence="6" id="KW-0378">Hydrolase</keyword>
<dbReference type="GO" id="GO:0006401">
    <property type="term" value="P:RNA catabolic process"/>
    <property type="evidence" value="ECO:0007669"/>
    <property type="project" value="InterPro"/>
</dbReference>
<dbReference type="PANTHER" id="PTHR38039:SF1">
    <property type="entry name" value="TOXIN YOEB"/>
    <property type="match status" value="1"/>
</dbReference>
<sequence length="88" mass="10582">MTRSLAWTDAAWSDYLYWQGQDRKTLKRINQLIRETLREPFQGIGKPEPLKESLAGFWSRRIDDTHRLVYAVDDNHLTIIACRYHYER</sequence>
<keyword evidence="5" id="KW-0255">Endonuclease</keyword>
<dbReference type="eggNOG" id="COG4115">
    <property type="taxonomic scope" value="Bacteria"/>
</dbReference>
<reference evidence="11 12" key="1">
    <citation type="journal article" date="2008" name="J. Bacteriol.">
        <title>Insights into plant cell wall degradation from the genome sequence of the soil bacterium Cellvibrio japonicus.</title>
        <authorList>
            <person name="Deboy R.T."/>
            <person name="Mongodin E.F."/>
            <person name="Fouts D.E."/>
            <person name="Tailford L.E."/>
            <person name="Khouri H."/>
            <person name="Emerson J.B."/>
            <person name="Mohamoud Y."/>
            <person name="Watkins K."/>
            <person name="Henrissat B."/>
            <person name="Gilbert H.J."/>
            <person name="Nelson K.E."/>
        </authorList>
    </citation>
    <scope>NUCLEOTIDE SEQUENCE [LARGE SCALE GENOMIC DNA]</scope>
    <source>
        <strain evidence="11 12">Ueda107</strain>
    </source>
</reference>
<gene>
    <name evidence="11" type="ordered locus">CJA_2979</name>
</gene>
<evidence type="ECO:0000256" key="9">
    <source>
        <dbReference type="ARBA" id="ARBA00079979"/>
    </source>
</evidence>
<evidence type="ECO:0000256" key="1">
    <source>
        <dbReference type="ARBA" id="ARBA00008172"/>
    </source>
</evidence>
<dbReference type="GO" id="GO:0016787">
    <property type="term" value="F:hydrolase activity"/>
    <property type="evidence" value="ECO:0007669"/>
    <property type="project" value="UniProtKB-KW"/>
</dbReference>
<dbReference type="FunFam" id="3.30.2310.20:FF:000001">
    <property type="entry name" value="Addiction module toxin, Txe/YoeB family"/>
    <property type="match status" value="1"/>
</dbReference>